<name>A0A450SKA2_9GAMM</name>
<protein>
    <recommendedName>
        <fullName evidence="2">RiboL-PSP-HEPN domain-containing protein</fullName>
    </recommendedName>
</protein>
<reference evidence="1" key="1">
    <citation type="submission" date="2019-02" db="EMBL/GenBank/DDBJ databases">
        <authorList>
            <person name="Gruber-Vodicka R. H."/>
            <person name="Seah K. B. B."/>
        </authorList>
    </citation>
    <scope>NUCLEOTIDE SEQUENCE</scope>
    <source>
        <strain evidence="1">BECK_BZ106</strain>
    </source>
</reference>
<evidence type="ECO:0008006" key="2">
    <source>
        <dbReference type="Google" id="ProtNLM"/>
    </source>
</evidence>
<organism evidence="1">
    <name type="scientific">Candidatus Kentrum sp. FW</name>
    <dbReference type="NCBI Taxonomy" id="2126338"/>
    <lineage>
        <taxon>Bacteria</taxon>
        <taxon>Pseudomonadati</taxon>
        <taxon>Pseudomonadota</taxon>
        <taxon>Gammaproteobacteria</taxon>
        <taxon>Candidatus Kentrum</taxon>
    </lineage>
</organism>
<accession>A0A450SKA2</accession>
<proteinExistence type="predicted"/>
<dbReference type="Gene3D" id="1.20.120.330">
    <property type="entry name" value="Nucleotidyltransferases domain 2"/>
    <property type="match status" value="1"/>
</dbReference>
<gene>
    <name evidence="1" type="ORF">BECKFW1821B_GA0114236_101631</name>
</gene>
<evidence type="ECO:0000313" key="1">
    <source>
        <dbReference type="EMBL" id="VFJ53946.1"/>
    </source>
</evidence>
<dbReference type="AlphaFoldDB" id="A0A450SKA2"/>
<dbReference type="SUPFAM" id="SSF81593">
    <property type="entry name" value="Nucleotidyltransferase substrate binding subunit/domain"/>
    <property type="match status" value="1"/>
</dbReference>
<dbReference type="EMBL" id="CAADFD010000016">
    <property type="protein sequence ID" value="VFJ53946.1"/>
    <property type="molecule type" value="Genomic_DNA"/>
</dbReference>
<sequence>MTNKSEILRKRLEKLHHHYVALKKYHGFIAASEEQKDIYDPQVFLAMDGRERALFDAYLKRYSSLQDYMGAKVFPLLLESAGIPAGKMSEVLAGVEREEIIDTLGFWIELREIRNDLEHDYPDDPRAALSAPRTCVASFARLERYYRNTLEFARKNGATLPATCA</sequence>